<evidence type="ECO:0000256" key="1">
    <source>
        <dbReference type="SAM" id="Phobius"/>
    </source>
</evidence>
<dbReference type="HOGENOM" id="CLU_2294268_0_0_1"/>
<dbReference type="EMBL" id="DS269844">
    <property type="protein sequence ID" value="EFO89166.1"/>
    <property type="molecule type" value="Genomic_DNA"/>
</dbReference>
<keyword evidence="1" id="KW-0472">Membrane</keyword>
<evidence type="ECO:0000313" key="3">
    <source>
        <dbReference type="Proteomes" id="UP000008281"/>
    </source>
</evidence>
<gene>
    <name evidence="2" type="ORF">CRE_15135</name>
</gene>
<name>E3NRZ8_CAERE</name>
<dbReference type="Proteomes" id="UP000008281">
    <property type="component" value="Unassembled WGS sequence"/>
</dbReference>
<feature type="transmembrane region" description="Helical" evidence="1">
    <location>
        <begin position="50"/>
        <end position="76"/>
    </location>
</feature>
<dbReference type="InParanoid" id="E3NRZ8"/>
<protein>
    <submittedName>
        <fullName evidence="2">Uncharacterized protein</fullName>
    </submittedName>
</protein>
<evidence type="ECO:0000313" key="2">
    <source>
        <dbReference type="EMBL" id="EFO89166.1"/>
    </source>
</evidence>
<keyword evidence="1" id="KW-0812">Transmembrane</keyword>
<organism evidence="3">
    <name type="scientific">Caenorhabditis remanei</name>
    <name type="common">Caenorhabditis vulgaris</name>
    <dbReference type="NCBI Taxonomy" id="31234"/>
    <lineage>
        <taxon>Eukaryota</taxon>
        <taxon>Metazoa</taxon>
        <taxon>Ecdysozoa</taxon>
        <taxon>Nematoda</taxon>
        <taxon>Chromadorea</taxon>
        <taxon>Rhabditida</taxon>
        <taxon>Rhabditina</taxon>
        <taxon>Rhabditomorpha</taxon>
        <taxon>Rhabditoidea</taxon>
        <taxon>Rhabditidae</taxon>
        <taxon>Peloderinae</taxon>
        <taxon>Caenorhabditis</taxon>
    </lineage>
</organism>
<sequence length="101" mass="11664">MFSITGLEFAYSEASPQIEISGSSTLVVHNSCRRSHCCHYFYVEHLFPDVAVQMFVFGGIMLLVIFVFILLAIFYYEYADYSNEGEVLTEKMMVDDEHTRI</sequence>
<proteinExistence type="predicted"/>
<dbReference type="eggNOG" id="KOG1237">
    <property type="taxonomic scope" value="Eukaryota"/>
</dbReference>
<keyword evidence="1" id="KW-1133">Transmembrane helix</keyword>
<reference evidence="2" key="1">
    <citation type="submission" date="2007-07" db="EMBL/GenBank/DDBJ databases">
        <title>PCAP assembly of the Caenorhabditis remanei genome.</title>
        <authorList>
            <consortium name="The Caenorhabditis remanei Sequencing Consortium"/>
            <person name="Wilson R.K."/>
        </authorList>
    </citation>
    <scope>NUCLEOTIDE SEQUENCE [LARGE SCALE GENOMIC DNA]</scope>
    <source>
        <strain evidence="2">PB4641</strain>
    </source>
</reference>
<accession>E3NRZ8</accession>
<dbReference type="AlphaFoldDB" id="E3NRZ8"/>
<dbReference type="STRING" id="31234.E3NRZ8"/>
<keyword evidence="3" id="KW-1185">Reference proteome</keyword>